<reference evidence="3" key="2">
    <citation type="journal article" date="2011" name="Proc. Natl. Acad. Sci. U.S.A.">
        <title>Obligate biotrophy features unraveled by the genomic analysis of rust fungi.</title>
        <authorList>
            <person name="Duplessis S."/>
            <person name="Cuomo C.A."/>
            <person name="Lin Y.-C."/>
            <person name="Aerts A."/>
            <person name="Tisserant E."/>
            <person name="Veneault-Fourrey C."/>
            <person name="Joly D.L."/>
            <person name="Hacquard S."/>
            <person name="Amselem J."/>
            <person name="Cantarel B.L."/>
            <person name="Chiu R."/>
            <person name="Coutinho P.M."/>
            <person name="Feau N."/>
            <person name="Field M."/>
            <person name="Frey P."/>
            <person name="Gelhaye E."/>
            <person name="Goldberg J."/>
            <person name="Grabherr M.G."/>
            <person name="Kodira C.D."/>
            <person name="Kohler A."/>
            <person name="Kuees U."/>
            <person name="Lindquist E.A."/>
            <person name="Lucas S.M."/>
            <person name="Mago R."/>
            <person name="Mauceli E."/>
            <person name="Morin E."/>
            <person name="Murat C."/>
            <person name="Pangilinan J.L."/>
            <person name="Park R."/>
            <person name="Pearson M."/>
            <person name="Quesneville H."/>
            <person name="Rouhier N."/>
            <person name="Sakthikumar S."/>
            <person name="Salamov A.A."/>
            <person name="Schmutz J."/>
            <person name="Selles B."/>
            <person name="Shapiro H."/>
            <person name="Tanguay P."/>
            <person name="Tuskan G.A."/>
            <person name="Henrissat B."/>
            <person name="Van de Peer Y."/>
            <person name="Rouze P."/>
            <person name="Ellis J.G."/>
            <person name="Dodds P.N."/>
            <person name="Schein J.E."/>
            <person name="Zhong S."/>
            <person name="Hamelin R.C."/>
            <person name="Grigoriev I.V."/>
            <person name="Szabo L.J."/>
            <person name="Martin F."/>
        </authorList>
    </citation>
    <scope>NUCLEOTIDE SEQUENCE [LARGE SCALE GENOMIC DNA]</scope>
    <source>
        <strain evidence="3">CRL 75-36-700-3 / race SCCL</strain>
    </source>
</reference>
<accession>E3KIL4</accession>
<gene>
    <name evidence="2" type="ORF">PGTG_10517</name>
</gene>
<dbReference type="AlphaFoldDB" id="E3KIL4"/>
<evidence type="ECO:0000313" key="2">
    <source>
        <dbReference type="EMBL" id="EFP84139.1"/>
    </source>
</evidence>
<sequence length="106" mass="11803">MPPSHQDMYGFHYQGQEETSQPSRLHLAPPGPAKQCQVPSKGYQQKISNLNINQTTNNFSPALSQHLLASFSESFQTIFFPPEVPLGLEISIIPDYQVLPNTPVPL</sequence>
<dbReference type="Proteomes" id="UP000008783">
    <property type="component" value="Unassembled WGS sequence"/>
</dbReference>
<proteinExistence type="predicted"/>
<name>E3KIL4_PUCGT</name>
<dbReference type="RefSeq" id="XP_003328558.1">
    <property type="nucleotide sequence ID" value="XM_003328510.1"/>
</dbReference>
<keyword evidence="3" id="KW-1185">Reference proteome</keyword>
<evidence type="ECO:0000256" key="1">
    <source>
        <dbReference type="SAM" id="MobiDB-lite"/>
    </source>
</evidence>
<dbReference type="HOGENOM" id="CLU_2224506_0_0_1"/>
<dbReference type="EMBL" id="DS178289">
    <property type="protein sequence ID" value="EFP84139.1"/>
    <property type="molecule type" value="Genomic_DNA"/>
</dbReference>
<dbReference type="KEGG" id="pgr:PGTG_10517"/>
<organism evidence="2 3">
    <name type="scientific">Puccinia graminis f. sp. tritici (strain CRL 75-36-700-3 / race SCCL)</name>
    <name type="common">Black stem rust fungus</name>
    <dbReference type="NCBI Taxonomy" id="418459"/>
    <lineage>
        <taxon>Eukaryota</taxon>
        <taxon>Fungi</taxon>
        <taxon>Dikarya</taxon>
        <taxon>Basidiomycota</taxon>
        <taxon>Pucciniomycotina</taxon>
        <taxon>Pucciniomycetes</taxon>
        <taxon>Pucciniales</taxon>
        <taxon>Pucciniaceae</taxon>
        <taxon>Puccinia</taxon>
    </lineage>
</organism>
<feature type="region of interest" description="Disordered" evidence="1">
    <location>
        <begin position="1"/>
        <end position="40"/>
    </location>
</feature>
<dbReference type="VEuPathDB" id="FungiDB:PGTG_10517"/>
<evidence type="ECO:0000313" key="3">
    <source>
        <dbReference type="Proteomes" id="UP000008783"/>
    </source>
</evidence>
<dbReference type="GeneID" id="10545317"/>
<protein>
    <submittedName>
        <fullName evidence="2">Uncharacterized protein</fullName>
    </submittedName>
</protein>
<dbReference type="InParanoid" id="E3KIL4"/>
<reference key="1">
    <citation type="submission" date="2007-01" db="EMBL/GenBank/DDBJ databases">
        <title>The Genome Sequence of Puccinia graminis f. sp. tritici Strain CRL 75-36-700-3.</title>
        <authorList>
            <consortium name="The Broad Institute Genome Sequencing Platform"/>
            <person name="Birren B."/>
            <person name="Lander E."/>
            <person name="Galagan J."/>
            <person name="Nusbaum C."/>
            <person name="Devon K."/>
            <person name="Cuomo C."/>
            <person name="Jaffe D."/>
            <person name="Butler J."/>
            <person name="Alvarez P."/>
            <person name="Gnerre S."/>
            <person name="Grabherr M."/>
            <person name="Mauceli E."/>
            <person name="Brockman W."/>
            <person name="Young S."/>
            <person name="LaButti K."/>
            <person name="Sykes S."/>
            <person name="DeCaprio D."/>
            <person name="Crawford M."/>
            <person name="Koehrsen M."/>
            <person name="Engels R."/>
            <person name="Montgomery P."/>
            <person name="Pearson M."/>
            <person name="Howarth C."/>
            <person name="Larson L."/>
            <person name="White J."/>
            <person name="Zeng Q."/>
            <person name="Kodira C."/>
            <person name="Yandava C."/>
            <person name="Alvarado L."/>
            <person name="O'Leary S."/>
            <person name="Szabo L."/>
            <person name="Dean R."/>
            <person name="Schein J."/>
        </authorList>
    </citation>
    <scope>NUCLEOTIDE SEQUENCE</scope>
    <source>
        <strain>CRL 75-36-700-3</strain>
    </source>
</reference>